<organism evidence="3 4">
    <name type="scientific">Halobacillus kuroshimensis</name>
    <dbReference type="NCBI Taxonomy" id="302481"/>
    <lineage>
        <taxon>Bacteria</taxon>
        <taxon>Bacillati</taxon>
        <taxon>Bacillota</taxon>
        <taxon>Bacilli</taxon>
        <taxon>Bacillales</taxon>
        <taxon>Bacillaceae</taxon>
        <taxon>Halobacillus</taxon>
    </lineage>
</organism>
<dbReference type="RefSeq" id="WP_206934393.1">
    <property type="nucleotide sequence ID" value="NZ_JAEKJY010000004.1"/>
</dbReference>
<keyword evidence="4" id="KW-1185">Reference proteome</keyword>
<feature type="region of interest" description="Disordered" evidence="1">
    <location>
        <begin position="27"/>
        <end position="47"/>
    </location>
</feature>
<dbReference type="EMBL" id="JAEKJY010000004">
    <property type="protein sequence ID" value="MBN8236105.1"/>
    <property type="molecule type" value="Genomic_DNA"/>
</dbReference>
<evidence type="ECO:0000259" key="2">
    <source>
        <dbReference type="Pfam" id="PF09350"/>
    </source>
</evidence>
<proteinExistence type="predicted"/>
<dbReference type="Pfam" id="PF09350">
    <property type="entry name" value="DJC28_CD"/>
    <property type="match status" value="1"/>
</dbReference>
<dbReference type="PANTHER" id="PTHR39158:SF1">
    <property type="entry name" value="DNAJ HOMOLOG SUBFAMILY C MEMBER 28"/>
    <property type="match status" value="1"/>
</dbReference>
<dbReference type="InterPro" id="IPR052573">
    <property type="entry name" value="DnaJ_C_subfamily_28"/>
</dbReference>
<gene>
    <name evidence="3" type="ORF">JF544_12645</name>
</gene>
<dbReference type="InterPro" id="IPR018961">
    <property type="entry name" value="DnaJ_homolog_subfam-C_membr-28"/>
</dbReference>
<protein>
    <submittedName>
        <fullName evidence="3">DUF1992 domain-containing protein</fullName>
    </submittedName>
</protein>
<evidence type="ECO:0000313" key="3">
    <source>
        <dbReference type="EMBL" id="MBN8236105.1"/>
    </source>
</evidence>
<accession>A0ABS3DXM3</accession>
<sequence length="118" mass="13754">MKNKDRDSFRENLYYKDHISQIVHDAEEKGDFENLPGKGKPLDLNKNPVNSYEGQLNKTLKDNNVIPEWIQLGNEIDSLKERLESCDPGEEKKIRKLINKKIKSYNWKCPPSLQKGLL</sequence>
<evidence type="ECO:0000313" key="4">
    <source>
        <dbReference type="Proteomes" id="UP000663970"/>
    </source>
</evidence>
<name>A0ABS3DXM3_9BACI</name>
<evidence type="ECO:0000256" key="1">
    <source>
        <dbReference type="SAM" id="MobiDB-lite"/>
    </source>
</evidence>
<dbReference type="PANTHER" id="PTHR39158">
    <property type="entry name" value="OS08G0560600 PROTEIN"/>
    <property type="match status" value="1"/>
</dbReference>
<comment type="caution">
    <text evidence="3">The sequence shown here is derived from an EMBL/GenBank/DDBJ whole genome shotgun (WGS) entry which is preliminary data.</text>
</comment>
<reference evidence="3 4" key="1">
    <citation type="submission" date="2020-12" db="EMBL/GenBank/DDBJ databases">
        <title>Oil enriched cultivation method for isolating marine PHA-producing bacteria.</title>
        <authorList>
            <person name="Zheng W."/>
            <person name="Yu S."/>
            <person name="Huang Y."/>
        </authorList>
    </citation>
    <scope>NUCLEOTIDE SEQUENCE [LARGE SCALE GENOMIC DNA]</scope>
    <source>
        <strain evidence="3 4">SY-2-6</strain>
    </source>
</reference>
<feature type="domain" description="DnaJ homologue subfamily C member 28 conserved" evidence="2">
    <location>
        <begin position="20"/>
        <end position="83"/>
    </location>
</feature>
<dbReference type="Proteomes" id="UP000663970">
    <property type="component" value="Unassembled WGS sequence"/>
</dbReference>